<dbReference type="AlphaFoldDB" id="A0A1V1I0X1"/>
<organism evidence="2 3">
    <name type="scientific">Romboutsia ilealis</name>
    <dbReference type="NCBI Taxonomy" id="1115758"/>
    <lineage>
        <taxon>Bacteria</taxon>
        <taxon>Bacillati</taxon>
        <taxon>Bacillota</taxon>
        <taxon>Clostridia</taxon>
        <taxon>Peptostreptococcales</taxon>
        <taxon>Peptostreptococcaceae</taxon>
        <taxon>Romboutsia</taxon>
    </lineage>
</organism>
<dbReference type="CDD" id="cd00093">
    <property type="entry name" value="HTH_XRE"/>
    <property type="match status" value="1"/>
</dbReference>
<keyword evidence="3" id="KW-1185">Reference proteome</keyword>
<dbReference type="RefSeq" id="WP_180703463.1">
    <property type="nucleotide sequence ID" value="NZ_LN555523.1"/>
</dbReference>
<dbReference type="InterPro" id="IPR025272">
    <property type="entry name" value="SocA_Panacea"/>
</dbReference>
<dbReference type="PROSITE" id="PS50943">
    <property type="entry name" value="HTH_CROC1"/>
    <property type="match status" value="1"/>
</dbReference>
<proteinExistence type="predicted"/>
<dbReference type="Gene3D" id="1.10.260.40">
    <property type="entry name" value="lambda repressor-like DNA-binding domains"/>
    <property type="match status" value="1"/>
</dbReference>
<dbReference type="GO" id="GO:0003677">
    <property type="term" value="F:DNA binding"/>
    <property type="evidence" value="ECO:0007669"/>
    <property type="project" value="InterPro"/>
</dbReference>
<sequence length="340" mass="40318">MSTEKRKVYCEKCNEKVEYLIINEVKEEYKNVKVNVEQNIGVCSQCKERLYVTELEEANLDRLYTKYRELTGIVSPKDIIEFREKYNISQRELVAILDWGKMTINRYERGSLPNQSHSEILKLIINNESYFREKVEDAYKAGRITEKTYTEIFTCVDKEVNITQQFSIQTLIKDTLSHNPSIYNGFRKFDLDRLENLIGYLASRVNNLYKTSLNKYLWYIDFVNYKNNLKSITGLRYARFTYGPIIEGKNYGLILYLDNKFEKEIKEINYNEIVKIKSKNNYDLSLFSKDEIKVIDEVIELLKNKTVTKISDLSHEERAWIETKDNELISYEYAHTLKAI</sequence>
<feature type="domain" description="HTH cro/C1-type" evidence="1">
    <location>
        <begin position="79"/>
        <end position="123"/>
    </location>
</feature>
<dbReference type="Pfam" id="PF13274">
    <property type="entry name" value="SocA_Panacea"/>
    <property type="match status" value="1"/>
</dbReference>
<dbReference type="NCBIfam" id="TIGR03830">
    <property type="entry name" value="CxxCG_CxxCG_HTH"/>
    <property type="match status" value="1"/>
</dbReference>
<name>A0A1V1I0X1_9FIRM</name>
<gene>
    <name evidence="2" type="ORF">CRIB_1026</name>
</gene>
<dbReference type="InterPro" id="IPR032758">
    <property type="entry name" value="MqsA/HigA-2"/>
</dbReference>
<evidence type="ECO:0000259" key="1">
    <source>
        <dbReference type="PROSITE" id="PS50943"/>
    </source>
</evidence>
<dbReference type="InterPro" id="IPR022452">
    <property type="entry name" value="MqsA"/>
</dbReference>
<evidence type="ECO:0000313" key="3">
    <source>
        <dbReference type="Proteomes" id="UP000245622"/>
    </source>
</evidence>
<dbReference type="InterPro" id="IPR010982">
    <property type="entry name" value="Lambda_DNA-bd_dom_sf"/>
</dbReference>
<dbReference type="GeneID" id="82205204"/>
<dbReference type="Proteomes" id="UP000245622">
    <property type="component" value="Chromosome 1"/>
</dbReference>
<accession>A0A1V1I0X1</accession>
<evidence type="ECO:0000313" key="2">
    <source>
        <dbReference type="EMBL" id="CED93777.1"/>
    </source>
</evidence>
<reference evidence="2 3" key="1">
    <citation type="submission" date="2014-04" db="EMBL/GenBank/DDBJ databases">
        <authorList>
            <person name="Hornung B.V."/>
        </authorList>
    </citation>
    <scope>NUCLEOTIDE SEQUENCE [LARGE SCALE GENOMIC DNA]</scope>
    <source>
        <strain evidence="2 3">CRIB</strain>
    </source>
</reference>
<dbReference type="InterPro" id="IPR001387">
    <property type="entry name" value="Cro/C1-type_HTH"/>
</dbReference>
<dbReference type="Pfam" id="PF15731">
    <property type="entry name" value="MqsA_antitoxin"/>
    <property type="match status" value="1"/>
</dbReference>
<dbReference type="SUPFAM" id="SSF47413">
    <property type="entry name" value="lambda repressor-like DNA-binding domains"/>
    <property type="match status" value="1"/>
</dbReference>
<protein>
    <submittedName>
        <fullName evidence="2">Transcriptional regulator, XRE family</fullName>
    </submittedName>
</protein>
<dbReference type="KEGG" id="ril:CRIB_1026"/>
<dbReference type="EMBL" id="LN555523">
    <property type="protein sequence ID" value="CED93777.1"/>
    <property type="molecule type" value="Genomic_DNA"/>
</dbReference>